<dbReference type="EMBL" id="LFOD01000012">
    <property type="protein sequence ID" value="KMV17664.1"/>
    <property type="molecule type" value="Genomic_DNA"/>
</dbReference>
<gene>
    <name evidence="1" type="ORF">ACT17_15460</name>
</gene>
<dbReference type="RefSeq" id="WP_048896018.1">
    <property type="nucleotide sequence ID" value="NZ_LFOD01000012.1"/>
</dbReference>
<protein>
    <submittedName>
        <fullName evidence="1">Uncharacterized protein</fullName>
    </submittedName>
</protein>
<comment type="caution">
    <text evidence="1">The sequence shown here is derived from an EMBL/GenBank/DDBJ whole genome shotgun (WGS) entry which is preliminary data.</text>
</comment>
<proteinExistence type="predicted"/>
<evidence type="ECO:0000313" key="2">
    <source>
        <dbReference type="Proteomes" id="UP000037594"/>
    </source>
</evidence>
<name>A0A0J8WXB9_9MYCO</name>
<dbReference type="PATRIC" id="fig|451644.5.peg.3205"/>
<reference evidence="1 2" key="1">
    <citation type="submission" date="2015-06" db="EMBL/GenBank/DDBJ databases">
        <title>Genome sequence of Mycobacterium conceptionense strain MLE.</title>
        <authorList>
            <person name="Greninger A.L."/>
            <person name="Cunningham G."/>
            <person name="Chiu C.Y."/>
            <person name="Miller S."/>
        </authorList>
    </citation>
    <scope>NUCLEOTIDE SEQUENCE [LARGE SCALE GENOMIC DNA]</scope>
    <source>
        <strain evidence="1 2">MLE</strain>
    </source>
</reference>
<evidence type="ECO:0000313" key="1">
    <source>
        <dbReference type="EMBL" id="KMV17664.1"/>
    </source>
</evidence>
<organism evidence="1 2">
    <name type="scientific">Mycolicibacterium conceptionense</name>
    <dbReference type="NCBI Taxonomy" id="451644"/>
    <lineage>
        <taxon>Bacteria</taxon>
        <taxon>Bacillati</taxon>
        <taxon>Actinomycetota</taxon>
        <taxon>Actinomycetes</taxon>
        <taxon>Mycobacteriales</taxon>
        <taxon>Mycobacteriaceae</taxon>
        <taxon>Mycolicibacterium</taxon>
    </lineage>
</organism>
<dbReference type="AlphaFoldDB" id="A0A0J8WXB9"/>
<dbReference type="Proteomes" id="UP000037594">
    <property type="component" value="Unassembled WGS sequence"/>
</dbReference>
<accession>A0A0J8WXB9</accession>
<sequence length="70" mass="7589">MALTYALYVDKISVYRGGTFDGIFALAADAALRSRDNGGSPNRDRIVSAYNRGDRSVDMGSLVTVELTEK</sequence>